<dbReference type="Proteomes" id="UP000326396">
    <property type="component" value="Linkage Group LG2"/>
</dbReference>
<feature type="region of interest" description="Disordered" evidence="1">
    <location>
        <begin position="1"/>
        <end position="42"/>
    </location>
</feature>
<accession>A0A5N6LBC2</accession>
<evidence type="ECO:0000313" key="4">
    <source>
        <dbReference type="EMBL" id="KAD4586495.1"/>
    </source>
</evidence>
<organism evidence="2 5">
    <name type="scientific">Mikania micrantha</name>
    <name type="common">bitter vine</name>
    <dbReference type="NCBI Taxonomy" id="192012"/>
    <lineage>
        <taxon>Eukaryota</taxon>
        <taxon>Viridiplantae</taxon>
        <taxon>Streptophyta</taxon>
        <taxon>Embryophyta</taxon>
        <taxon>Tracheophyta</taxon>
        <taxon>Spermatophyta</taxon>
        <taxon>Magnoliopsida</taxon>
        <taxon>eudicotyledons</taxon>
        <taxon>Gunneridae</taxon>
        <taxon>Pentapetalae</taxon>
        <taxon>asterids</taxon>
        <taxon>campanulids</taxon>
        <taxon>Asterales</taxon>
        <taxon>Asteraceae</taxon>
        <taxon>Asteroideae</taxon>
        <taxon>Heliantheae alliance</taxon>
        <taxon>Eupatorieae</taxon>
        <taxon>Mikania</taxon>
    </lineage>
</organism>
<dbReference type="EMBL" id="SZYD01001944">
    <property type="protein sequence ID" value="KAD0124602.1"/>
    <property type="molecule type" value="Genomic_DNA"/>
</dbReference>
<feature type="compositionally biased region" description="Polar residues" evidence="1">
    <location>
        <begin position="1"/>
        <end position="17"/>
    </location>
</feature>
<dbReference type="AlphaFoldDB" id="A0A5N6LBC2"/>
<evidence type="ECO:0000313" key="5">
    <source>
        <dbReference type="Proteomes" id="UP000326396"/>
    </source>
</evidence>
<evidence type="ECO:0000313" key="3">
    <source>
        <dbReference type="EMBL" id="KAD0124602.1"/>
    </source>
</evidence>
<dbReference type="EMBL" id="SZYD01000012">
    <property type="protein sequence ID" value="KAD4586495.1"/>
    <property type="molecule type" value="Genomic_DNA"/>
</dbReference>
<gene>
    <name evidence="4" type="ORF">E3N88_24096</name>
    <name evidence="2" type="ORF">E3N88_44754</name>
    <name evidence="3" type="ORF">E3N88_44756</name>
</gene>
<proteinExistence type="predicted"/>
<keyword evidence="5" id="KW-1185">Reference proteome</keyword>
<protein>
    <submittedName>
        <fullName evidence="2">Uncharacterized protein</fullName>
    </submittedName>
</protein>
<comment type="caution">
    <text evidence="2">The sequence shown here is derived from an EMBL/GenBank/DDBJ whole genome shotgun (WGS) entry which is preliminary data.</text>
</comment>
<dbReference type="OrthoDB" id="1617225at2759"/>
<evidence type="ECO:0000313" key="2">
    <source>
        <dbReference type="EMBL" id="KAD0124600.1"/>
    </source>
</evidence>
<sequence length="135" mass="14644">MNPQETPHVTDAQTLGGPTNPPSILHPTANNQDRFVGGMSFSGRLQNYSYDTSFGQPPSIGAVRPIEVSQTSGTGNKYCYGPPPSLNDVVRRDGSQTGPSFTRYQDAVAEPGMSLPALQFKKHYPNAFQKDDNNN</sequence>
<name>A0A5N6LBC2_9ASTR</name>
<dbReference type="EMBL" id="SZYD01001944">
    <property type="protein sequence ID" value="KAD0124600.1"/>
    <property type="molecule type" value="Genomic_DNA"/>
</dbReference>
<reference evidence="2 5" key="1">
    <citation type="submission" date="2019-05" db="EMBL/GenBank/DDBJ databases">
        <title>Mikania micrantha, genome provides insights into the molecular mechanism of rapid growth.</title>
        <authorList>
            <person name="Liu B."/>
        </authorList>
    </citation>
    <scope>NUCLEOTIDE SEQUENCE [LARGE SCALE GENOMIC DNA]</scope>
    <source>
        <strain evidence="2">NLD-2019</strain>
        <tissue evidence="2">Leaf</tissue>
    </source>
</reference>
<evidence type="ECO:0000256" key="1">
    <source>
        <dbReference type="SAM" id="MobiDB-lite"/>
    </source>
</evidence>